<sequence>MGNTVEQWRASTGSWTRGCKLQHGDNCKLASSPLWYFLLVVLVLLVIGGVELNPGPVQ</sequence>
<evidence type="ECO:0000256" key="1">
    <source>
        <dbReference type="SAM" id="Phobius"/>
    </source>
</evidence>
<organism evidence="2 3">
    <name type="scientific">Diploptera punctata</name>
    <name type="common">Pacific beetle cockroach</name>
    <dbReference type="NCBI Taxonomy" id="6984"/>
    <lineage>
        <taxon>Eukaryota</taxon>
        <taxon>Metazoa</taxon>
        <taxon>Ecdysozoa</taxon>
        <taxon>Arthropoda</taxon>
        <taxon>Hexapoda</taxon>
        <taxon>Insecta</taxon>
        <taxon>Pterygota</taxon>
        <taxon>Neoptera</taxon>
        <taxon>Polyneoptera</taxon>
        <taxon>Dictyoptera</taxon>
        <taxon>Blattodea</taxon>
        <taxon>Blaberoidea</taxon>
        <taxon>Blaberidae</taxon>
        <taxon>Diplopterinae</taxon>
        <taxon>Diploptera</taxon>
    </lineage>
</organism>
<proteinExistence type="predicted"/>
<gene>
    <name evidence="2" type="ORF">L9F63_008761</name>
</gene>
<accession>A0AAD8E296</accession>
<feature type="non-terminal residue" evidence="2">
    <location>
        <position position="58"/>
    </location>
</feature>
<keyword evidence="3" id="KW-1185">Reference proteome</keyword>
<keyword evidence="1" id="KW-0472">Membrane</keyword>
<dbReference type="Proteomes" id="UP001233999">
    <property type="component" value="Unassembled WGS sequence"/>
</dbReference>
<keyword evidence="1" id="KW-1133">Transmembrane helix</keyword>
<evidence type="ECO:0000313" key="2">
    <source>
        <dbReference type="EMBL" id="KAJ9573837.1"/>
    </source>
</evidence>
<name>A0AAD8E296_DIPPU</name>
<dbReference type="EMBL" id="JASPKZ010010674">
    <property type="protein sequence ID" value="KAJ9573837.1"/>
    <property type="molecule type" value="Genomic_DNA"/>
</dbReference>
<reference evidence="2" key="1">
    <citation type="journal article" date="2023" name="IScience">
        <title>Live-bearing cockroach genome reveals convergent evolutionary mechanisms linked to viviparity in insects and beyond.</title>
        <authorList>
            <person name="Fouks B."/>
            <person name="Harrison M.C."/>
            <person name="Mikhailova A.A."/>
            <person name="Marchal E."/>
            <person name="English S."/>
            <person name="Carruthers M."/>
            <person name="Jennings E.C."/>
            <person name="Chiamaka E.L."/>
            <person name="Frigard R.A."/>
            <person name="Pippel M."/>
            <person name="Attardo G.M."/>
            <person name="Benoit J.B."/>
            <person name="Bornberg-Bauer E."/>
            <person name="Tobe S.S."/>
        </authorList>
    </citation>
    <scope>NUCLEOTIDE SEQUENCE</scope>
    <source>
        <strain evidence="2">Stay&amp;Tobe</strain>
    </source>
</reference>
<keyword evidence="1" id="KW-0812">Transmembrane</keyword>
<feature type="transmembrane region" description="Helical" evidence="1">
    <location>
        <begin position="34"/>
        <end position="52"/>
    </location>
</feature>
<protein>
    <submittedName>
        <fullName evidence="2">Uncharacterized protein</fullName>
    </submittedName>
</protein>
<dbReference type="AlphaFoldDB" id="A0AAD8E296"/>
<comment type="caution">
    <text evidence="2">The sequence shown here is derived from an EMBL/GenBank/DDBJ whole genome shotgun (WGS) entry which is preliminary data.</text>
</comment>
<evidence type="ECO:0000313" key="3">
    <source>
        <dbReference type="Proteomes" id="UP001233999"/>
    </source>
</evidence>
<reference evidence="2" key="2">
    <citation type="submission" date="2023-05" db="EMBL/GenBank/DDBJ databases">
        <authorList>
            <person name="Fouks B."/>
        </authorList>
    </citation>
    <scope>NUCLEOTIDE SEQUENCE</scope>
    <source>
        <strain evidence="2">Stay&amp;Tobe</strain>
        <tissue evidence="2">Testes</tissue>
    </source>
</reference>